<protein>
    <recommendedName>
        <fullName evidence="3">EcsC protein family protein</fullName>
    </recommendedName>
</protein>
<evidence type="ECO:0000313" key="1">
    <source>
        <dbReference type="EMBL" id="MFL0248263.1"/>
    </source>
</evidence>
<dbReference type="Proteomes" id="UP001623591">
    <property type="component" value="Unassembled WGS sequence"/>
</dbReference>
<keyword evidence="2" id="KW-1185">Reference proteome</keyword>
<dbReference type="RefSeq" id="WP_406770690.1">
    <property type="nucleotide sequence ID" value="NZ_JBJHZZ010000014.1"/>
</dbReference>
<sequence length="265" mass="29782">MRGKSTTIGIIKKEEKLTKFQALGVYRAFKKANPGVKTEIKKLKKELLHGLSRHDRESGIWFLNVYKKVLEVRSKNISLETLMEAYKTEDRNVIAKKLLAYYSNYGIAEGVILGSSAGFLGFVSAAASTFGEIVCLAYFQLSLIYDLSILFERPLKDANNLEIYRVLKTSFDISEKDLIHGKVYELVDKGDRFIEEKLLKNDGSVLQSVLKNLGVAIHYKAEKNFLAKAIPILTYISGPLVCITSDYEAVKAFGKRTLNIYTSST</sequence>
<gene>
    <name evidence="1" type="ORF">ACJDUG_14980</name>
</gene>
<accession>A0ABW8T6Z4</accession>
<evidence type="ECO:0008006" key="3">
    <source>
        <dbReference type="Google" id="ProtNLM"/>
    </source>
</evidence>
<proteinExistence type="predicted"/>
<name>A0ABW8T6Z4_9CLOT</name>
<dbReference type="EMBL" id="JBJHZZ010000014">
    <property type="protein sequence ID" value="MFL0248263.1"/>
    <property type="molecule type" value="Genomic_DNA"/>
</dbReference>
<reference evidence="1 2" key="1">
    <citation type="submission" date="2024-11" db="EMBL/GenBank/DDBJ databases">
        <authorList>
            <person name="Heng Y.C."/>
            <person name="Lim A.C.H."/>
            <person name="Lee J.K.Y."/>
            <person name="Kittelmann S."/>
        </authorList>
    </citation>
    <scope>NUCLEOTIDE SEQUENCE [LARGE SCALE GENOMIC DNA]</scope>
    <source>
        <strain evidence="1 2">WILCCON 0185</strain>
    </source>
</reference>
<evidence type="ECO:0000313" key="2">
    <source>
        <dbReference type="Proteomes" id="UP001623591"/>
    </source>
</evidence>
<organism evidence="1 2">
    <name type="scientific">Candidatus Clostridium stratigraminis</name>
    <dbReference type="NCBI Taxonomy" id="3381661"/>
    <lineage>
        <taxon>Bacteria</taxon>
        <taxon>Bacillati</taxon>
        <taxon>Bacillota</taxon>
        <taxon>Clostridia</taxon>
        <taxon>Eubacteriales</taxon>
        <taxon>Clostridiaceae</taxon>
        <taxon>Clostridium</taxon>
    </lineage>
</organism>
<comment type="caution">
    <text evidence="1">The sequence shown here is derived from an EMBL/GenBank/DDBJ whole genome shotgun (WGS) entry which is preliminary data.</text>
</comment>